<dbReference type="InterPro" id="IPR008929">
    <property type="entry name" value="Chondroitin_lyas"/>
</dbReference>
<feature type="domain" description="Heparinase II/III-like C-terminal" evidence="2">
    <location>
        <begin position="427"/>
        <end position="590"/>
    </location>
</feature>
<comment type="subcellular location">
    <subcellularLocation>
        <location evidence="1">Cell envelope</location>
    </subcellularLocation>
</comment>
<evidence type="ECO:0000313" key="3">
    <source>
        <dbReference type="EMBL" id="SEE32899.1"/>
    </source>
</evidence>
<sequence length="968" mass="105567">MPVGAGSQFVRMIATLNEEERSMTSRDISRRSVLALAGAAAALSGGLGHVRAFADTGSIVDRLQPAHPRLWLGPGGFASIQASIDSDPRAADWYENLVGLGQRILNQSPQEYDPDSNLLSISRRVRNSVFRMSLLHGLTGEDRYAERGIAELEAVANFPDWSDTFLSTAELAHACAMGYDWLYHRLSHDQRDLIRGAIVELGLKQGLVEYRDSDRHGNSPPWSTVTGNWNFVGNAGMAAGALAIGDEEPEVAEEVLRSSLDSVAIAAAEFAPDGAWPEGMGYWGYTMRYWVSYLRAFESAVGTSFGLSDSPGFSETGYFPIYMTSPLGMNFNYYDTDLVGRPYIPEMFWMASRYEKPSFSWWGNLDQSVSPERKLLYFDPEVEDKNPIEQDLPFDKLFRTSEAVTLRAAWEQPLTTFAGFKGGFNDTSHADLDLGTFVFDALGHRWASDLGKDDYSLPGYNNRRDGSRWTYYRKRAEGNNTLVVNPGAGPEQDPMAKADIVEHGFGPLSAFAIADLTAAYANRGVTSWRRGVSLRDHRRQLVVRDELQASEPAEVWWFMHTEAEVDVAADGLSAVLSVGDDRVAVQIVEPAEGVRFSVRPATPLPSSPDPEGQNPNTGVQKLTIEASGVTDLQLAVVFTPLRHWEEVPAGTDLDEIEPLAQWAIPASKREVPMLADLTIDGEPLTGFVPEVFTYDLRGIVADAVGQPVLEARADDARTRVNVRQASSVPGTSRIDLIAPGSPRVRYEVHLDWTVLQPFADAWDFRDQDPAQSVAGSDNGTLAVLGQSTDEEPGEPAWVSADLPGGEATVLSLEPRGLPVSVPETADVDLSAGFAFEAMIFQHRRTTLPRIMAKGEGAQLWIYDDGSLRVRAHSATGARYGCTSNPGMLPLETWVNVRLTYSAGESGDREFRIFVDGQEVSYQSQGDAVPAHVLLGGTGSPLLIGNAESTVRGLDGLLAQASLAVPGTP</sequence>
<dbReference type="Pfam" id="PF07940">
    <property type="entry name" value="Hepar_II_III_C"/>
    <property type="match status" value="1"/>
</dbReference>
<dbReference type="SUPFAM" id="SSF49899">
    <property type="entry name" value="Concanavalin A-like lectins/glucanases"/>
    <property type="match status" value="1"/>
</dbReference>
<evidence type="ECO:0000313" key="4">
    <source>
        <dbReference type="Proteomes" id="UP000199220"/>
    </source>
</evidence>
<dbReference type="GO" id="GO:0016829">
    <property type="term" value="F:lyase activity"/>
    <property type="evidence" value="ECO:0007669"/>
    <property type="project" value="InterPro"/>
</dbReference>
<name>A0A1H5HYA6_9MICO</name>
<dbReference type="Pfam" id="PF13385">
    <property type="entry name" value="Laminin_G_3"/>
    <property type="match status" value="1"/>
</dbReference>
<dbReference type="AlphaFoldDB" id="A0A1H5HYA6"/>
<dbReference type="STRING" id="648782.SAMN04488554_2105"/>
<organism evidence="3 4">
    <name type="scientific">Ruania alba</name>
    <dbReference type="NCBI Taxonomy" id="648782"/>
    <lineage>
        <taxon>Bacteria</taxon>
        <taxon>Bacillati</taxon>
        <taxon>Actinomycetota</taxon>
        <taxon>Actinomycetes</taxon>
        <taxon>Micrococcales</taxon>
        <taxon>Ruaniaceae</taxon>
        <taxon>Ruania</taxon>
    </lineage>
</organism>
<dbReference type="Gene3D" id="2.70.98.70">
    <property type="match status" value="1"/>
</dbReference>
<protein>
    <submittedName>
        <fullName evidence="3">Heparinase II/III-like protein</fullName>
    </submittedName>
</protein>
<dbReference type="PANTHER" id="PTHR38045:SF1">
    <property type="entry name" value="HEPARINASE II_III-LIKE PROTEIN"/>
    <property type="match status" value="1"/>
</dbReference>
<keyword evidence="4" id="KW-1185">Reference proteome</keyword>
<gene>
    <name evidence="3" type="ORF">SAMN04488554_2105</name>
</gene>
<evidence type="ECO:0000259" key="2">
    <source>
        <dbReference type="Pfam" id="PF07940"/>
    </source>
</evidence>
<evidence type="ECO:0000256" key="1">
    <source>
        <dbReference type="ARBA" id="ARBA00004196"/>
    </source>
</evidence>
<dbReference type="GO" id="GO:0030313">
    <property type="term" value="C:cell envelope"/>
    <property type="evidence" value="ECO:0007669"/>
    <property type="project" value="UniProtKB-SubCell"/>
</dbReference>
<accession>A0A1H5HYA6</accession>
<dbReference type="InterPro" id="IPR012480">
    <property type="entry name" value="Hepar_II_III_C"/>
</dbReference>
<reference evidence="4" key="1">
    <citation type="submission" date="2016-10" db="EMBL/GenBank/DDBJ databases">
        <authorList>
            <person name="Varghese N."/>
            <person name="Submissions S."/>
        </authorList>
    </citation>
    <scope>NUCLEOTIDE SEQUENCE [LARGE SCALE GENOMIC DNA]</scope>
    <source>
        <strain evidence="4">DSM 21368</strain>
    </source>
</reference>
<dbReference type="SUPFAM" id="SSF48230">
    <property type="entry name" value="Chondroitin AC/alginate lyase"/>
    <property type="match status" value="1"/>
</dbReference>
<dbReference type="Gene3D" id="1.50.10.100">
    <property type="entry name" value="Chondroitin AC/alginate lyase"/>
    <property type="match status" value="1"/>
</dbReference>
<dbReference type="PANTHER" id="PTHR38045">
    <property type="entry name" value="CHROMOSOME 1, WHOLE GENOME SHOTGUN SEQUENCE"/>
    <property type="match status" value="1"/>
</dbReference>
<proteinExistence type="predicted"/>
<dbReference type="EMBL" id="FNTX01000001">
    <property type="protein sequence ID" value="SEE32899.1"/>
    <property type="molecule type" value="Genomic_DNA"/>
</dbReference>
<dbReference type="InterPro" id="IPR013320">
    <property type="entry name" value="ConA-like_dom_sf"/>
</dbReference>
<dbReference type="Gene3D" id="2.60.120.200">
    <property type="match status" value="1"/>
</dbReference>
<dbReference type="Proteomes" id="UP000199220">
    <property type="component" value="Unassembled WGS sequence"/>
</dbReference>